<dbReference type="OrthoDB" id="10433412at2759"/>
<sequence length="199" mass="22027">MGEERRATNSNPHLAIHIKHLQGQQSGMKKLRSISSSDILAANDFFSVFDEILLHNSLCGNNNSHSSSCHPKNCCLCNQSSSDFHDPLDATILLPVSSSSTTDFLCANFEEANSGADLDENSDFNDSSRRGDGERGGKLRIPSNCLRIRDALRKKSQIYLKLLSTRKALRKCENCCHSLKSACKSFFDSTCITLGTWHL</sequence>
<proteinExistence type="predicted"/>
<dbReference type="EMBL" id="UYRX01000431">
    <property type="protein sequence ID" value="VDK82128.1"/>
    <property type="molecule type" value="Genomic_DNA"/>
</dbReference>
<feature type="compositionally biased region" description="Basic and acidic residues" evidence="1">
    <location>
        <begin position="126"/>
        <end position="136"/>
    </location>
</feature>
<organism evidence="2 3">
    <name type="scientific">Litomosoides sigmodontis</name>
    <name type="common">Filarial nematode worm</name>
    <dbReference type="NCBI Taxonomy" id="42156"/>
    <lineage>
        <taxon>Eukaryota</taxon>
        <taxon>Metazoa</taxon>
        <taxon>Ecdysozoa</taxon>
        <taxon>Nematoda</taxon>
        <taxon>Chromadorea</taxon>
        <taxon>Rhabditida</taxon>
        <taxon>Spirurina</taxon>
        <taxon>Spiruromorpha</taxon>
        <taxon>Filarioidea</taxon>
        <taxon>Onchocercidae</taxon>
        <taxon>Litomosoides</taxon>
    </lineage>
</organism>
<accession>A0A3P6US02</accession>
<evidence type="ECO:0000256" key="1">
    <source>
        <dbReference type="SAM" id="MobiDB-lite"/>
    </source>
</evidence>
<dbReference type="OMA" id="CENCCHS"/>
<evidence type="ECO:0000313" key="3">
    <source>
        <dbReference type="Proteomes" id="UP000277928"/>
    </source>
</evidence>
<name>A0A3P6US02_LITSI</name>
<reference evidence="2 3" key="1">
    <citation type="submission" date="2018-08" db="EMBL/GenBank/DDBJ databases">
        <authorList>
            <person name="Laetsch R D."/>
            <person name="Stevens L."/>
            <person name="Kumar S."/>
            <person name="Blaxter L. M."/>
        </authorList>
    </citation>
    <scope>NUCLEOTIDE SEQUENCE [LARGE SCALE GENOMIC DNA]</scope>
</reference>
<dbReference type="AlphaFoldDB" id="A0A3P6US02"/>
<protein>
    <submittedName>
        <fullName evidence="2">Uncharacterized protein</fullName>
    </submittedName>
</protein>
<keyword evidence="3" id="KW-1185">Reference proteome</keyword>
<dbReference type="Proteomes" id="UP000277928">
    <property type="component" value="Unassembled WGS sequence"/>
</dbReference>
<gene>
    <name evidence="2" type="ORF">NLS_LOCUS5610</name>
</gene>
<feature type="region of interest" description="Disordered" evidence="1">
    <location>
        <begin position="117"/>
        <end position="136"/>
    </location>
</feature>
<evidence type="ECO:0000313" key="2">
    <source>
        <dbReference type="EMBL" id="VDK82128.1"/>
    </source>
</evidence>